<organism evidence="1 2">
    <name type="scientific">Colletotrichum karsti</name>
    <dbReference type="NCBI Taxonomy" id="1095194"/>
    <lineage>
        <taxon>Eukaryota</taxon>
        <taxon>Fungi</taxon>
        <taxon>Dikarya</taxon>
        <taxon>Ascomycota</taxon>
        <taxon>Pezizomycotina</taxon>
        <taxon>Sordariomycetes</taxon>
        <taxon>Hypocreomycetidae</taxon>
        <taxon>Glomerellales</taxon>
        <taxon>Glomerellaceae</taxon>
        <taxon>Colletotrichum</taxon>
        <taxon>Colletotrichum boninense species complex</taxon>
    </lineage>
</organism>
<accession>A0A9P6LQ42</accession>
<dbReference type="Proteomes" id="UP000781932">
    <property type="component" value="Unassembled WGS sequence"/>
</dbReference>
<dbReference type="AlphaFoldDB" id="A0A9P6LQ42"/>
<dbReference type="EMBL" id="JAATWM020000002">
    <property type="protein sequence ID" value="KAF9881878.1"/>
    <property type="molecule type" value="Genomic_DNA"/>
</dbReference>
<dbReference type="SUPFAM" id="SSF52047">
    <property type="entry name" value="RNI-like"/>
    <property type="match status" value="1"/>
</dbReference>
<dbReference type="Gene3D" id="3.80.10.10">
    <property type="entry name" value="Ribonuclease Inhibitor"/>
    <property type="match status" value="1"/>
</dbReference>
<dbReference type="GeneID" id="62156818"/>
<sequence length="622" mass="70445">MPHNKLNHLPIEALINIASLIDKPPEPDLSSFALAGKSCNAAAAYFLFQEIHIRLTTPKKLRQDVARWLTVLRRNSYERHVRLLDVKFDFATKSPPGPWEFMHMYTRETHWQFDRRVEYEVRLQFGAPGAWDPLVELLCALPGLRQLAVDHDTSFSRQLIETLGSHHSECRLDLRRFNMLPLYVAMGNRAPIDRHDVALLLVAQLHEIGIDEYSRDSGSRRVPKPLHVNEIALRELLLAGLVPNLKAVHIGPNVLLDKLLNHYQSVVSDAPRFRELLSQELGRHSSRPQGRATGVINTGIGSLNSLTLYTPGVRRLDDWLEATDPTRLRRLELFIDMDEYNILDKGRYSLLSFTELELHLNPLVSLQEPEYWKKQFPKLPPLTYLSLVGIITPISFKAAVDSLGSSLRRLKLKPSIRTRGDLSRPVHLKADQWWNRELLTLLPEGCPLLEELVVENSDLGDGADWSICESLGQNKNLRTLSVKLGSSTEDKALATAAWHVIRRQGCQLERLLVNGCIEVRRAGFGDYEAVTVRLRRGGKIREPQGGKDILKVLYDGGPVVPCDPEYRPLNCSAWNCPFRHSNREGCSQWGHIGETEMRMIEAAAQQAFLGDRGLVSQGYDIA</sequence>
<dbReference type="RefSeq" id="XP_038751339.1">
    <property type="nucleotide sequence ID" value="XM_038883744.1"/>
</dbReference>
<reference evidence="1" key="2">
    <citation type="submission" date="2020-11" db="EMBL/GenBank/DDBJ databases">
        <title>Whole genome sequencing of Colletotrichum sp.</title>
        <authorList>
            <person name="Li H."/>
        </authorList>
    </citation>
    <scope>NUCLEOTIDE SEQUENCE</scope>
    <source>
        <strain evidence="1">CkLH20</strain>
    </source>
</reference>
<evidence type="ECO:0000313" key="2">
    <source>
        <dbReference type="Proteomes" id="UP000781932"/>
    </source>
</evidence>
<name>A0A9P6LQ42_9PEZI</name>
<keyword evidence="2" id="KW-1185">Reference proteome</keyword>
<proteinExistence type="predicted"/>
<protein>
    <submittedName>
        <fullName evidence="1">Uncharacterized protein</fullName>
    </submittedName>
</protein>
<dbReference type="InterPro" id="IPR032675">
    <property type="entry name" value="LRR_dom_sf"/>
</dbReference>
<evidence type="ECO:0000313" key="1">
    <source>
        <dbReference type="EMBL" id="KAF9881878.1"/>
    </source>
</evidence>
<dbReference type="OrthoDB" id="3945550at2759"/>
<gene>
    <name evidence="1" type="ORF">CkaCkLH20_01024</name>
</gene>
<reference evidence="1" key="1">
    <citation type="submission" date="2020-03" db="EMBL/GenBank/DDBJ databases">
        <authorList>
            <person name="He L."/>
        </authorList>
    </citation>
    <scope>NUCLEOTIDE SEQUENCE</scope>
    <source>
        <strain evidence="1">CkLH20</strain>
    </source>
</reference>
<comment type="caution">
    <text evidence="1">The sequence shown here is derived from an EMBL/GenBank/DDBJ whole genome shotgun (WGS) entry which is preliminary data.</text>
</comment>